<evidence type="ECO:0000256" key="3">
    <source>
        <dbReference type="ARBA" id="ARBA00022786"/>
    </source>
</evidence>
<evidence type="ECO:0000259" key="5">
    <source>
        <dbReference type="Pfam" id="PF01485"/>
    </source>
</evidence>
<evidence type="ECO:0000313" key="7">
    <source>
        <dbReference type="Proteomes" id="UP000692954"/>
    </source>
</evidence>
<dbReference type="InterPro" id="IPR002867">
    <property type="entry name" value="IBR_dom"/>
</dbReference>
<dbReference type="GO" id="GO:0016567">
    <property type="term" value="P:protein ubiquitination"/>
    <property type="evidence" value="ECO:0007669"/>
    <property type="project" value="InterPro"/>
</dbReference>
<dbReference type="OrthoDB" id="286011at2759"/>
<dbReference type="InterPro" id="IPR031127">
    <property type="entry name" value="E3_UB_ligase_RBR"/>
</dbReference>
<evidence type="ECO:0000256" key="1">
    <source>
        <dbReference type="ARBA" id="ARBA00022723"/>
    </source>
</evidence>
<name>A0A8S1RMD7_9CILI</name>
<dbReference type="GO" id="GO:0004842">
    <property type="term" value="F:ubiquitin-protein transferase activity"/>
    <property type="evidence" value="ECO:0007669"/>
    <property type="project" value="InterPro"/>
</dbReference>
<dbReference type="Pfam" id="PF01485">
    <property type="entry name" value="IBR"/>
    <property type="match status" value="1"/>
</dbReference>
<evidence type="ECO:0000256" key="4">
    <source>
        <dbReference type="ARBA" id="ARBA00022833"/>
    </source>
</evidence>
<sequence length="306" mass="36045">MEEVLFGKIILYRVFKANGKIILYKRSIQILEIKDVIKVIEKDMLELQDVLGLKIDIIFELLMQFNWNLEEVIQKYFSNQEALLIKLKSEGIYKDHDKINENGHKGTCSVCFCDGNLIRMDSQIWYYNKAKNFCGQFLIVKCLQNGCNYRIPFQMLKRYSNPEFDNLLSRRYVDSSKSLVYCTGVNCNKILKLTLKSIKEVTCESCQNIFCFYCKEDPFCKKPVERSEGCNYMMCKPPGGCCKAFCYVCSQPWKPDHKDHFKCKKYISQIFEHYEFTQFLIQSCIKMVKSYQLLYIQSKQIASQNI</sequence>
<keyword evidence="2" id="KW-0863">Zinc-finger</keyword>
<organism evidence="6 7">
    <name type="scientific">Paramecium sonneborni</name>
    <dbReference type="NCBI Taxonomy" id="65129"/>
    <lineage>
        <taxon>Eukaryota</taxon>
        <taxon>Sar</taxon>
        <taxon>Alveolata</taxon>
        <taxon>Ciliophora</taxon>
        <taxon>Intramacronucleata</taxon>
        <taxon>Oligohymenophorea</taxon>
        <taxon>Peniculida</taxon>
        <taxon>Parameciidae</taxon>
        <taxon>Paramecium</taxon>
    </lineage>
</organism>
<evidence type="ECO:0000256" key="2">
    <source>
        <dbReference type="ARBA" id="ARBA00022771"/>
    </source>
</evidence>
<dbReference type="GO" id="GO:0008270">
    <property type="term" value="F:zinc ion binding"/>
    <property type="evidence" value="ECO:0007669"/>
    <property type="project" value="UniProtKB-KW"/>
</dbReference>
<gene>
    <name evidence="6" type="ORF">PSON_ATCC_30995.1.T1890039</name>
</gene>
<dbReference type="AlphaFoldDB" id="A0A8S1RMD7"/>
<feature type="domain" description="IBR" evidence="5">
    <location>
        <begin position="164"/>
        <end position="217"/>
    </location>
</feature>
<keyword evidence="1" id="KW-0479">Metal-binding</keyword>
<keyword evidence="3" id="KW-0833">Ubl conjugation pathway</keyword>
<dbReference type="EMBL" id="CAJJDN010000189">
    <property type="protein sequence ID" value="CAD8128462.1"/>
    <property type="molecule type" value="Genomic_DNA"/>
</dbReference>
<proteinExistence type="predicted"/>
<reference evidence="6" key="1">
    <citation type="submission" date="2021-01" db="EMBL/GenBank/DDBJ databases">
        <authorList>
            <consortium name="Genoscope - CEA"/>
            <person name="William W."/>
        </authorList>
    </citation>
    <scope>NUCLEOTIDE SEQUENCE</scope>
</reference>
<dbReference type="Proteomes" id="UP000692954">
    <property type="component" value="Unassembled WGS sequence"/>
</dbReference>
<keyword evidence="4" id="KW-0862">Zinc</keyword>
<accession>A0A8S1RMD7</accession>
<protein>
    <recommendedName>
        <fullName evidence="5">IBR domain-containing protein</fullName>
    </recommendedName>
</protein>
<comment type="caution">
    <text evidence="6">The sequence shown here is derived from an EMBL/GenBank/DDBJ whole genome shotgun (WGS) entry which is preliminary data.</text>
</comment>
<dbReference type="PANTHER" id="PTHR11685">
    <property type="entry name" value="RBR FAMILY RING FINGER AND IBR DOMAIN-CONTAINING"/>
    <property type="match status" value="1"/>
</dbReference>
<evidence type="ECO:0000313" key="6">
    <source>
        <dbReference type="EMBL" id="CAD8128462.1"/>
    </source>
</evidence>
<keyword evidence="7" id="KW-1185">Reference proteome</keyword>